<feature type="compositionally biased region" description="Low complexity" evidence="1">
    <location>
        <begin position="405"/>
        <end position="442"/>
    </location>
</feature>
<dbReference type="EMBL" id="OU963863">
    <property type="protein sequence ID" value="CAH0385709.1"/>
    <property type="molecule type" value="Genomic_DNA"/>
</dbReference>
<dbReference type="Proteomes" id="UP001152759">
    <property type="component" value="Chromosome 2"/>
</dbReference>
<feature type="compositionally biased region" description="Low complexity" evidence="1">
    <location>
        <begin position="296"/>
        <end position="314"/>
    </location>
</feature>
<feature type="compositionally biased region" description="Polar residues" evidence="1">
    <location>
        <begin position="75"/>
        <end position="90"/>
    </location>
</feature>
<feature type="compositionally biased region" description="Polar residues" evidence="1">
    <location>
        <begin position="443"/>
        <end position="456"/>
    </location>
</feature>
<protein>
    <submittedName>
        <fullName evidence="2">Uncharacterized protein</fullName>
    </submittedName>
</protein>
<evidence type="ECO:0000313" key="2">
    <source>
        <dbReference type="EMBL" id="CAH0385709.1"/>
    </source>
</evidence>
<accession>A0A9P0A7K3</accession>
<keyword evidence="3" id="KW-1185">Reference proteome</keyword>
<feature type="compositionally biased region" description="Polar residues" evidence="1">
    <location>
        <begin position="98"/>
        <end position="108"/>
    </location>
</feature>
<feature type="compositionally biased region" description="Low complexity" evidence="1">
    <location>
        <begin position="347"/>
        <end position="367"/>
    </location>
</feature>
<evidence type="ECO:0000313" key="3">
    <source>
        <dbReference type="Proteomes" id="UP001152759"/>
    </source>
</evidence>
<organism evidence="2 3">
    <name type="scientific">Bemisia tabaci</name>
    <name type="common">Sweetpotato whitefly</name>
    <name type="synonym">Aleurodes tabaci</name>
    <dbReference type="NCBI Taxonomy" id="7038"/>
    <lineage>
        <taxon>Eukaryota</taxon>
        <taxon>Metazoa</taxon>
        <taxon>Ecdysozoa</taxon>
        <taxon>Arthropoda</taxon>
        <taxon>Hexapoda</taxon>
        <taxon>Insecta</taxon>
        <taxon>Pterygota</taxon>
        <taxon>Neoptera</taxon>
        <taxon>Paraneoptera</taxon>
        <taxon>Hemiptera</taxon>
        <taxon>Sternorrhyncha</taxon>
        <taxon>Aleyrodoidea</taxon>
        <taxon>Aleyrodidae</taxon>
        <taxon>Aleyrodinae</taxon>
        <taxon>Bemisia</taxon>
    </lineage>
</organism>
<dbReference type="AlphaFoldDB" id="A0A9P0A7K3"/>
<feature type="compositionally biased region" description="Low complexity" evidence="1">
    <location>
        <begin position="508"/>
        <end position="540"/>
    </location>
</feature>
<gene>
    <name evidence="2" type="ORF">BEMITA_LOCUS4908</name>
</gene>
<feature type="compositionally biased region" description="Polar residues" evidence="1">
    <location>
        <begin position="368"/>
        <end position="404"/>
    </location>
</feature>
<proteinExistence type="predicted"/>
<feature type="region of interest" description="Disordered" evidence="1">
    <location>
        <begin position="247"/>
        <end position="558"/>
    </location>
</feature>
<feature type="compositionally biased region" description="Polar residues" evidence="1">
    <location>
        <begin position="16"/>
        <end position="42"/>
    </location>
</feature>
<reference evidence="2" key="1">
    <citation type="submission" date="2021-12" db="EMBL/GenBank/DDBJ databases">
        <authorList>
            <person name="King R."/>
        </authorList>
    </citation>
    <scope>NUCLEOTIDE SEQUENCE</scope>
</reference>
<feature type="region of interest" description="Disordered" evidence="1">
    <location>
        <begin position="207"/>
        <end position="228"/>
    </location>
</feature>
<sequence length="574" mass="61297">MAATEAEPQLNEVNRDSVQQEQPSDLGNAALQNGTVNRNNSRLIDRVNTDVGNARIKQPVPNPHPPEMNQYRPESGTSLSNSEQNSNNVDQVPIKVFNSDSKMHPSNSEGGGEGDPNYPKLSPESQNMPSGYGHAFASRGGHSHPDQHSSPNMSPLHGGEVHQNNSFGQFIRHAYQSSKPMPGSPRLQGVGPNMVSVSAFSPHNHQSRFMSGQSISQPSGPTPTLNQLLQSSNPVQRYQNNFSEYSAGMQKGDQSQGTLPYNQVWPSPQTMAPYGPQQGVVMFRNQTTNGPGRGGPSPQQQQQTGQQGTQQPSGVGTLQRASPPGQQYLPQSGASSPGPPPNSVMYSQSPSQSNSNAQSSQSALNQQYPSFPQKYSSSQNVSPAGASSRSSHPSHQVNPPFNNEGQTGQGPSPSQSQNSQQQRGQSQQQLAGLQAGPGHQQQSALTPPASNMSSSGAFGLGPGEQRSWPTQQQHPPSPISGPGPGPPQNSSPAPQSPPPGQYPPPSPQHQSHQSPQHQQPHQSPQHQQPQQSPQHQPFSSRTPSSPNPHAPDTGVRKHTQSFLVEAFLSVMLTT</sequence>
<evidence type="ECO:0000256" key="1">
    <source>
        <dbReference type="SAM" id="MobiDB-lite"/>
    </source>
</evidence>
<feature type="region of interest" description="Disordered" evidence="1">
    <location>
        <begin position="1"/>
        <end position="163"/>
    </location>
</feature>
<name>A0A9P0A7K3_BEMTA</name>
<feature type="compositionally biased region" description="Pro residues" evidence="1">
    <location>
        <begin position="475"/>
        <end position="507"/>
    </location>
</feature>
<feature type="compositionally biased region" description="Polar residues" evidence="1">
    <location>
        <begin position="252"/>
        <end position="270"/>
    </location>
</feature>